<comment type="caution">
    <text evidence="2">The sequence shown here is derived from an EMBL/GenBank/DDBJ whole genome shotgun (WGS) entry which is preliminary data.</text>
</comment>
<protein>
    <recommendedName>
        <fullName evidence="4">DNA recombination and repair protein Rad51-like C-terminal domain-containing protein</fullName>
    </recommendedName>
</protein>
<dbReference type="GO" id="GO:0000724">
    <property type="term" value="P:double-strand break repair via homologous recombination"/>
    <property type="evidence" value="ECO:0007669"/>
    <property type="project" value="InterPro"/>
</dbReference>
<feature type="region of interest" description="Disordered" evidence="1">
    <location>
        <begin position="60"/>
        <end position="83"/>
    </location>
</feature>
<dbReference type="GO" id="GO:0005657">
    <property type="term" value="C:replication fork"/>
    <property type="evidence" value="ECO:0007669"/>
    <property type="project" value="InterPro"/>
</dbReference>
<evidence type="ECO:0000313" key="2">
    <source>
        <dbReference type="EMBL" id="KAF7504610.1"/>
    </source>
</evidence>
<dbReference type="OrthoDB" id="420422at2759"/>
<evidence type="ECO:0008006" key="4">
    <source>
        <dbReference type="Google" id="ProtNLM"/>
    </source>
</evidence>
<dbReference type="GO" id="GO:0033063">
    <property type="term" value="C:Rad51B-Rad51C-Rad51D-XRCC2 complex"/>
    <property type="evidence" value="ECO:0007669"/>
    <property type="project" value="InterPro"/>
</dbReference>
<reference evidence="2" key="1">
    <citation type="submission" date="2020-02" db="EMBL/GenBank/DDBJ databases">
        <authorList>
            <person name="Palmer J.M."/>
        </authorList>
    </citation>
    <scope>NUCLEOTIDE SEQUENCE</scope>
    <source>
        <strain evidence="2">EPUS1.4</strain>
        <tissue evidence="2">Thallus</tissue>
    </source>
</reference>
<evidence type="ECO:0000313" key="3">
    <source>
        <dbReference type="Proteomes" id="UP000606974"/>
    </source>
</evidence>
<dbReference type="AlphaFoldDB" id="A0A8H7E0R5"/>
<dbReference type="GO" id="GO:0042148">
    <property type="term" value="P:DNA strand invasion"/>
    <property type="evidence" value="ECO:0007669"/>
    <property type="project" value="TreeGrafter"/>
</dbReference>
<dbReference type="InterPro" id="IPR027417">
    <property type="entry name" value="P-loop_NTPase"/>
</dbReference>
<proteinExistence type="predicted"/>
<dbReference type="CDD" id="cd19490">
    <property type="entry name" value="XRCC2"/>
    <property type="match status" value="1"/>
</dbReference>
<dbReference type="GO" id="GO:0005815">
    <property type="term" value="C:microtubule organizing center"/>
    <property type="evidence" value="ECO:0007669"/>
    <property type="project" value="TreeGrafter"/>
</dbReference>
<name>A0A8H7E0R5_9EURO</name>
<feature type="compositionally biased region" description="Basic and acidic residues" evidence="1">
    <location>
        <begin position="65"/>
        <end position="80"/>
    </location>
</feature>
<organism evidence="2 3">
    <name type="scientific">Endocarpon pusillum</name>
    <dbReference type="NCBI Taxonomy" id="364733"/>
    <lineage>
        <taxon>Eukaryota</taxon>
        <taxon>Fungi</taxon>
        <taxon>Dikarya</taxon>
        <taxon>Ascomycota</taxon>
        <taxon>Pezizomycotina</taxon>
        <taxon>Eurotiomycetes</taxon>
        <taxon>Chaetothyriomycetidae</taxon>
        <taxon>Verrucariales</taxon>
        <taxon>Verrucariaceae</taxon>
        <taxon>Endocarpon</taxon>
    </lineage>
</organism>
<gene>
    <name evidence="2" type="ORF">GJ744_002037</name>
</gene>
<keyword evidence="3" id="KW-1185">Reference proteome</keyword>
<dbReference type="InterPro" id="IPR030547">
    <property type="entry name" value="XRCC2"/>
</dbReference>
<dbReference type="PANTHER" id="PTHR46644">
    <property type="entry name" value="DNA REPAIR PROTEIN XRCC2"/>
    <property type="match status" value="1"/>
</dbReference>
<dbReference type="GO" id="GO:0000400">
    <property type="term" value="F:four-way junction DNA binding"/>
    <property type="evidence" value="ECO:0007669"/>
    <property type="project" value="TreeGrafter"/>
</dbReference>
<sequence length="393" mass="43321">MSAEAEGARLLAEVEEEGLDEFLSDLRHLLYPHKPKLGIPPLDRLLEVFCAPAQRLAAPHCSSPHPEDDVDGHGQDEDPATHSNFLNSQASRWKPVIIELTSSLPASGKTNLLYWITALAVLPSDNGGQGTAVVWFDNDGRFSAARLREVVLGTVSSSTANEGSIGGEDGRESLVLDALTHVHVFRPQSSRQLIETLYSLPSYLLDATAHPSISRRLGLLVLDSASAFYWQDRYDSETARFQHPDQPRDKPSRTAEVITKLRDLQKEFDCAIAYSTSSAFTTMTKPALLSTSDPAAPQESWSASAWTRFASLTLNLSRVVVPHFPSHMSLNECLRDQEKRQGTVAMVKFLAEVDRHGSETWTAGVKEEWNKMEAGSSFRFGFGTAVPVESVRM</sequence>
<dbReference type="SUPFAM" id="SSF52540">
    <property type="entry name" value="P-loop containing nucleoside triphosphate hydrolases"/>
    <property type="match status" value="1"/>
</dbReference>
<accession>A0A8H7E0R5</accession>
<evidence type="ECO:0000256" key="1">
    <source>
        <dbReference type="SAM" id="MobiDB-lite"/>
    </source>
</evidence>
<dbReference type="PANTHER" id="PTHR46644:SF2">
    <property type="entry name" value="DNA REPAIR PROTEIN XRCC2"/>
    <property type="match status" value="1"/>
</dbReference>
<dbReference type="Gene3D" id="3.40.50.300">
    <property type="entry name" value="P-loop containing nucleotide triphosphate hydrolases"/>
    <property type="match status" value="1"/>
</dbReference>
<dbReference type="Proteomes" id="UP000606974">
    <property type="component" value="Unassembled WGS sequence"/>
</dbReference>
<dbReference type="EMBL" id="JAACFV010000132">
    <property type="protein sequence ID" value="KAF7504610.1"/>
    <property type="molecule type" value="Genomic_DNA"/>
</dbReference>